<dbReference type="AlphaFoldDB" id="A0A2R5FE57"/>
<accession>A0A2R5FE57</accession>
<comment type="caution">
    <text evidence="2">The sequence shown here is derived from an EMBL/GenBank/DDBJ whole genome shotgun (WGS) entry which is preliminary data.</text>
</comment>
<evidence type="ECO:0000256" key="1">
    <source>
        <dbReference type="SAM" id="Coils"/>
    </source>
</evidence>
<dbReference type="PROSITE" id="PS51257">
    <property type="entry name" value="PROKAR_LIPOPROTEIN"/>
    <property type="match status" value="1"/>
</dbReference>
<evidence type="ECO:0000313" key="2">
    <source>
        <dbReference type="EMBL" id="GBG14774.1"/>
    </source>
</evidence>
<dbReference type="Proteomes" id="UP000245081">
    <property type="component" value="Unassembled WGS sequence"/>
</dbReference>
<organism evidence="2 3">
    <name type="scientific">Novimethylophilus kurashikiensis</name>
    <dbReference type="NCBI Taxonomy" id="1825523"/>
    <lineage>
        <taxon>Bacteria</taxon>
        <taxon>Pseudomonadati</taxon>
        <taxon>Pseudomonadota</taxon>
        <taxon>Betaproteobacteria</taxon>
        <taxon>Nitrosomonadales</taxon>
        <taxon>Methylophilaceae</taxon>
        <taxon>Novimethylophilus</taxon>
    </lineage>
</organism>
<sequence>MKMKMSGIFSGTAAISIGAALLLGGCAIESPKKPVAIEQRIQSAHTPQDHQNIASEYERQAAADTAAAKAHSEMAQRYKYFTGPKGTAPGAFSSHCDNLAKLYEQAAAENRELARLHQEAAADLSTSGSRQ</sequence>
<keyword evidence="3" id="KW-1185">Reference proteome</keyword>
<reference evidence="2 3" key="1">
    <citation type="journal article" date="2018" name="Environ. Microbiol.">
        <title>Isolation and genomic characterization of Novimethylophilus kurashikiensis gen. nov. sp. nov., a new lanthanide-dependent methylotrophic species of Methylophilaceae.</title>
        <authorList>
            <person name="Lv H."/>
            <person name="Sahin N."/>
            <person name="Tani A."/>
        </authorList>
    </citation>
    <scope>NUCLEOTIDE SEQUENCE [LARGE SCALE GENOMIC DNA]</scope>
    <source>
        <strain evidence="2 3">La2-4</strain>
    </source>
</reference>
<dbReference type="OrthoDB" id="8562383at2"/>
<evidence type="ECO:0000313" key="3">
    <source>
        <dbReference type="Proteomes" id="UP000245081"/>
    </source>
</evidence>
<dbReference type="RefSeq" id="WP_109015949.1">
    <property type="nucleotide sequence ID" value="NZ_BDOQ01000009.1"/>
</dbReference>
<dbReference type="EMBL" id="BDOQ01000009">
    <property type="protein sequence ID" value="GBG14774.1"/>
    <property type="molecule type" value="Genomic_DNA"/>
</dbReference>
<name>A0A2R5FE57_9PROT</name>
<feature type="coiled-coil region" evidence="1">
    <location>
        <begin position="96"/>
        <end position="123"/>
    </location>
</feature>
<keyword evidence="1" id="KW-0175">Coiled coil</keyword>
<proteinExistence type="predicted"/>
<protein>
    <submittedName>
        <fullName evidence="2">RND transporter</fullName>
    </submittedName>
</protein>
<gene>
    <name evidence="2" type="ORF">NMK_2375</name>
</gene>